<dbReference type="EMBL" id="CP111017">
    <property type="protein sequence ID" value="WAR08398.1"/>
    <property type="molecule type" value="Genomic_DNA"/>
</dbReference>
<gene>
    <name evidence="1" type="ORF">MAR_018356</name>
</gene>
<evidence type="ECO:0000313" key="1">
    <source>
        <dbReference type="EMBL" id="WAR08398.1"/>
    </source>
</evidence>
<proteinExistence type="predicted"/>
<sequence>MLFRPFRDGLELIGTLSTSVQEYKACCKQITHVRQQFQTVTDGIEEAMKAVNEERIQEQLDEIAPFARQSEEDACMAKDDEISLLQPPNERASFYDIGLDLGGSVDTQQVTIPNRIIDEEYQKVASSLNNEQRKFFYEISFRTKCDYSILCIFCLGEPGHYQVTLTKHLGKILTT</sequence>
<organism evidence="1 2">
    <name type="scientific">Mya arenaria</name>
    <name type="common">Soft-shell clam</name>
    <dbReference type="NCBI Taxonomy" id="6604"/>
    <lineage>
        <taxon>Eukaryota</taxon>
        <taxon>Metazoa</taxon>
        <taxon>Spiralia</taxon>
        <taxon>Lophotrochozoa</taxon>
        <taxon>Mollusca</taxon>
        <taxon>Bivalvia</taxon>
        <taxon>Autobranchia</taxon>
        <taxon>Heteroconchia</taxon>
        <taxon>Euheterodonta</taxon>
        <taxon>Imparidentia</taxon>
        <taxon>Neoheterodontei</taxon>
        <taxon>Myida</taxon>
        <taxon>Myoidea</taxon>
        <taxon>Myidae</taxon>
        <taxon>Mya</taxon>
    </lineage>
</organism>
<reference evidence="1" key="1">
    <citation type="submission" date="2022-11" db="EMBL/GenBank/DDBJ databases">
        <title>Centuries of genome instability and evolution in soft-shell clam transmissible cancer (bioRxiv).</title>
        <authorList>
            <person name="Hart S.F.M."/>
            <person name="Yonemitsu M.A."/>
            <person name="Giersch R.M."/>
            <person name="Beal B.F."/>
            <person name="Arriagada G."/>
            <person name="Davis B.W."/>
            <person name="Ostrander E.A."/>
            <person name="Goff S.P."/>
            <person name="Metzger M.J."/>
        </authorList>
    </citation>
    <scope>NUCLEOTIDE SEQUENCE</scope>
    <source>
        <strain evidence="1">MELC-2E11</strain>
        <tissue evidence="1">Siphon/mantle</tissue>
    </source>
</reference>
<evidence type="ECO:0000313" key="2">
    <source>
        <dbReference type="Proteomes" id="UP001164746"/>
    </source>
</evidence>
<keyword evidence="2" id="KW-1185">Reference proteome</keyword>
<protein>
    <submittedName>
        <fullName evidence="1">Uncharacterized protein</fullName>
    </submittedName>
</protein>
<accession>A0ABY7EEG0</accession>
<dbReference type="Proteomes" id="UP001164746">
    <property type="component" value="Chromosome 6"/>
</dbReference>
<name>A0ABY7EEG0_MYAAR</name>